<dbReference type="InterPro" id="IPR000847">
    <property type="entry name" value="LysR_HTH_N"/>
</dbReference>
<name>A0A9W6NH22_9PSED</name>
<evidence type="ECO:0000256" key="3">
    <source>
        <dbReference type="ARBA" id="ARBA00023125"/>
    </source>
</evidence>
<dbReference type="Pfam" id="PF00126">
    <property type="entry name" value="HTH_1"/>
    <property type="match status" value="1"/>
</dbReference>
<comment type="caution">
    <text evidence="7">The sequence shown here is derived from an EMBL/GenBank/DDBJ whole genome shotgun (WGS) entry which is preliminary data.</text>
</comment>
<dbReference type="GO" id="GO:0009891">
    <property type="term" value="P:positive regulation of biosynthetic process"/>
    <property type="evidence" value="ECO:0007669"/>
    <property type="project" value="UniProtKB-ARBA"/>
</dbReference>
<keyword evidence="8" id="KW-1185">Reference proteome</keyword>
<accession>A0A9W6NH22</accession>
<keyword evidence="2" id="KW-0805">Transcription regulation</keyword>
<evidence type="ECO:0000256" key="2">
    <source>
        <dbReference type="ARBA" id="ARBA00023015"/>
    </source>
</evidence>
<keyword evidence="3" id="KW-0238">DNA-binding</keyword>
<comment type="similarity">
    <text evidence="1">Belongs to the LysR transcriptional regulatory family.</text>
</comment>
<keyword evidence="5" id="KW-0804">Transcription</keyword>
<gene>
    <name evidence="7" type="ORF">GCM10017655_34960</name>
</gene>
<dbReference type="GO" id="GO:0006351">
    <property type="term" value="P:DNA-templated transcription"/>
    <property type="evidence" value="ECO:0007669"/>
    <property type="project" value="TreeGrafter"/>
</dbReference>
<dbReference type="Pfam" id="PF03466">
    <property type="entry name" value="LysR_substrate"/>
    <property type="match status" value="1"/>
</dbReference>
<dbReference type="PANTHER" id="PTHR30537:SF79">
    <property type="entry name" value="TRANSCRIPTIONAL REGULATOR-RELATED"/>
    <property type="match status" value="1"/>
</dbReference>
<proteinExistence type="inferred from homology"/>
<sequence length="294" mass="32707">MKNIPPLTTLKCFEAAARLGSVTLAARELHVTHSAVSQQLSSLENTIGIALFVREARGLRLTEAGRLYALEIRTALHALSSATHQAQGRPEDDELVIATLASFAVHWLTPRLPDFRRHYPHYRVRLHTSLELQDLRQGFADIGIRMGRGHWPELTQKKLFSDELLVVAAPRFICGPHQPTPAQLVASPLLHSTDAPWAEWCAIAGIAPQALQSPALTANDSNVILAAAVAGHGIALERRSLVAGLLARGELVQLSPLTVPYPYPYWLVWQPRDSLSQKQLHFIDWIQEQVRRPW</sequence>
<dbReference type="PANTHER" id="PTHR30537">
    <property type="entry name" value="HTH-TYPE TRANSCRIPTIONAL REGULATOR"/>
    <property type="match status" value="1"/>
</dbReference>
<dbReference type="InterPro" id="IPR036388">
    <property type="entry name" value="WH-like_DNA-bd_sf"/>
</dbReference>
<dbReference type="CDD" id="cd08432">
    <property type="entry name" value="PBP2_GcdR_TrpI_HvrB_AmpR_like"/>
    <property type="match status" value="1"/>
</dbReference>
<dbReference type="GO" id="GO:0003700">
    <property type="term" value="F:DNA-binding transcription factor activity"/>
    <property type="evidence" value="ECO:0007669"/>
    <property type="project" value="InterPro"/>
</dbReference>
<dbReference type="AlphaFoldDB" id="A0A9W6NH22"/>
<evidence type="ECO:0000259" key="6">
    <source>
        <dbReference type="PROSITE" id="PS50931"/>
    </source>
</evidence>
<dbReference type="InterPro" id="IPR005119">
    <property type="entry name" value="LysR_subst-bd"/>
</dbReference>
<evidence type="ECO:0000313" key="8">
    <source>
        <dbReference type="Proteomes" id="UP001143328"/>
    </source>
</evidence>
<dbReference type="SUPFAM" id="SSF53850">
    <property type="entry name" value="Periplasmic binding protein-like II"/>
    <property type="match status" value="1"/>
</dbReference>
<organism evidence="7 8">
    <name type="scientific">Pseudomonas turukhanskensis</name>
    <dbReference type="NCBI Taxonomy" id="1806536"/>
    <lineage>
        <taxon>Bacteria</taxon>
        <taxon>Pseudomonadati</taxon>
        <taxon>Pseudomonadota</taxon>
        <taxon>Gammaproteobacteria</taxon>
        <taxon>Pseudomonadales</taxon>
        <taxon>Pseudomonadaceae</taxon>
        <taxon>Pseudomonas</taxon>
    </lineage>
</organism>
<reference evidence="7" key="1">
    <citation type="journal article" date="2014" name="Int. J. Syst. Evol. Microbiol.">
        <title>Complete genome sequence of Corynebacterium casei LMG S-19264T (=DSM 44701T), isolated from a smear-ripened cheese.</title>
        <authorList>
            <consortium name="US DOE Joint Genome Institute (JGI-PGF)"/>
            <person name="Walter F."/>
            <person name="Albersmeier A."/>
            <person name="Kalinowski J."/>
            <person name="Ruckert C."/>
        </authorList>
    </citation>
    <scope>NUCLEOTIDE SEQUENCE</scope>
    <source>
        <strain evidence="7">VKM B-2935</strain>
    </source>
</reference>
<dbReference type="PRINTS" id="PR00039">
    <property type="entry name" value="HTHLYSR"/>
</dbReference>
<dbReference type="EMBL" id="BSFN01000011">
    <property type="protein sequence ID" value="GLK90432.1"/>
    <property type="molecule type" value="Genomic_DNA"/>
</dbReference>
<dbReference type="InterPro" id="IPR036390">
    <property type="entry name" value="WH_DNA-bd_sf"/>
</dbReference>
<dbReference type="Gene3D" id="3.40.190.10">
    <property type="entry name" value="Periplasmic binding protein-like II"/>
    <property type="match status" value="2"/>
</dbReference>
<evidence type="ECO:0000256" key="1">
    <source>
        <dbReference type="ARBA" id="ARBA00009437"/>
    </source>
</evidence>
<dbReference type="Gene3D" id="1.10.10.10">
    <property type="entry name" value="Winged helix-like DNA-binding domain superfamily/Winged helix DNA-binding domain"/>
    <property type="match status" value="1"/>
</dbReference>
<dbReference type="PROSITE" id="PS50931">
    <property type="entry name" value="HTH_LYSR"/>
    <property type="match status" value="1"/>
</dbReference>
<dbReference type="Proteomes" id="UP001143328">
    <property type="component" value="Unassembled WGS sequence"/>
</dbReference>
<dbReference type="InterPro" id="IPR058163">
    <property type="entry name" value="LysR-type_TF_proteobact-type"/>
</dbReference>
<evidence type="ECO:0000313" key="7">
    <source>
        <dbReference type="EMBL" id="GLK90432.1"/>
    </source>
</evidence>
<evidence type="ECO:0000256" key="4">
    <source>
        <dbReference type="ARBA" id="ARBA00023159"/>
    </source>
</evidence>
<dbReference type="FunFam" id="1.10.10.10:FF:000038">
    <property type="entry name" value="Glycine cleavage system transcriptional activator"/>
    <property type="match status" value="1"/>
</dbReference>
<reference evidence="7" key="2">
    <citation type="submission" date="2023-01" db="EMBL/GenBank/DDBJ databases">
        <authorList>
            <person name="Sun Q."/>
            <person name="Evtushenko L."/>
        </authorList>
    </citation>
    <scope>NUCLEOTIDE SEQUENCE</scope>
    <source>
        <strain evidence="7">VKM B-2935</strain>
    </source>
</reference>
<evidence type="ECO:0000256" key="5">
    <source>
        <dbReference type="ARBA" id="ARBA00023163"/>
    </source>
</evidence>
<dbReference type="RefSeq" id="WP_271196623.1">
    <property type="nucleotide sequence ID" value="NZ_BSFN01000011.1"/>
</dbReference>
<feature type="domain" description="HTH lysR-type" evidence="6">
    <location>
        <begin position="5"/>
        <end position="62"/>
    </location>
</feature>
<dbReference type="GO" id="GO:0043565">
    <property type="term" value="F:sequence-specific DNA binding"/>
    <property type="evidence" value="ECO:0007669"/>
    <property type="project" value="TreeGrafter"/>
</dbReference>
<keyword evidence="4" id="KW-0010">Activator</keyword>
<dbReference type="SUPFAM" id="SSF46785">
    <property type="entry name" value="Winged helix' DNA-binding domain"/>
    <property type="match status" value="1"/>
</dbReference>
<protein>
    <submittedName>
        <fullName evidence="7">Transcriptional regulator</fullName>
    </submittedName>
</protein>